<evidence type="ECO:0000313" key="2">
    <source>
        <dbReference type="EMBL" id="RAW50994.1"/>
    </source>
</evidence>
<dbReference type="AlphaFoldDB" id="A0AAX1QIV8"/>
<dbReference type="SUPFAM" id="SSF54001">
    <property type="entry name" value="Cysteine proteinases"/>
    <property type="match status" value="1"/>
</dbReference>
<name>A0AAX1QIV8_9FIRM</name>
<dbReference type="Proteomes" id="UP000250997">
    <property type="component" value="Unassembled WGS sequence"/>
</dbReference>
<gene>
    <name evidence="2" type="ORF">C4N27_06260</name>
</gene>
<accession>A0AAX1QIV8</accession>
<dbReference type="RefSeq" id="WP_158395015.1">
    <property type="nucleotide sequence ID" value="NZ_CP026548.1"/>
</dbReference>
<dbReference type="InterPro" id="IPR002931">
    <property type="entry name" value="Transglutaminase-like"/>
</dbReference>
<proteinExistence type="predicted"/>
<reference evidence="2 3" key="1">
    <citation type="submission" date="2018-02" db="EMBL/GenBank/DDBJ databases">
        <title>Complete genome sequencing of Faecalibacterium prausnitzii strains isolated from the human gut.</title>
        <authorList>
            <person name="Fitzgerald B.C."/>
            <person name="Shkoporov A.N."/>
            <person name="Ross P.R."/>
            <person name="Hill C."/>
        </authorList>
    </citation>
    <scope>NUCLEOTIDE SEQUENCE [LARGE SCALE GENOMIC DNA]</scope>
    <source>
        <strain evidence="2 3">APC942/18-1</strain>
    </source>
</reference>
<sequence length="278" mass="31318">MSWDELEKRRTADIVSRRLGVSAKETVFVRDGYELTRHLLQCARQGRSRAAAIYYADAQETLNQAVGDSLNGTRPLLLNQFIRPLRCRYLQLPGRYGGMVAELEYLSPEPERARRMAAMEAALSRAAADIRGAAGHRAPDWARAYAVVDYAVRHWRYSEDGVWSYTAYGALVDHAAVCMGISLATLLLMERMGVPCRYLHGYRREGDTVGHGWNLIYCGGWFHLDVTDAVTSRDPLAFWGVTTLTDRSLEPGLTLPGRLRCPCPPDFIRQHLRKGTML</sequence>
<evidence type="ECO:0000259" key="1">
    <source>
        <dbReference type="SMART" id="SM00460"/>
    </source>
</evidence>
<dbReference type="Gene3D" id="3.10.620.30">
    <property type="match status" value="1"/>
</dbReference>
<organism evidence="2 3">
    <name type="scientific">Faecalibacterium prausnitzii</name>
    <dbReference type="NCBI Taxonomy" id="853"/>
    <lineage>
        <taxon>Bacteria</taxon>
        <taxon>Bacillati</taxon>
        <taxon>Bacillota</taxon>
        <taxon>Clostridia</taxon>
        <taxon>Eubacteriales</taxon>
        <taxon>Oscillospiraceae</taxon>
        <taxon>Faecalibacterium</taxon>
    </lineage>
</organism>
<dbReference type="Pfam" id="PF01841">
    <property type="entry name" value="Transglut_core"/>
    <property type="match status" value="1"/>
</dbReference>
<dbReference type="SMART" id="SM00460">
    <property type="entry name" value="TGc"/>
    <property type="match status" value="1"/>
</dbReference>
<dbReference type="EMBL" id="PRLA01000003">
    <property type="protein sequence ID" value="RAW50994.1"/>
    <property type="molecule type" value="Genomic_DNA"/>
</dbReference>
<protein>
    <recommendedName>
        <fullName evidence="1">Transglutaminase-like domain-containing protein</fullName>
    </recommendedName>
</protein>
<dbReference type="InterPro" id="IPR038765">
    <property type="entry name" value="Papain-like_cys_pep_sf"/>
</dbReference>
<evidence type="ECO:0000313" key="3">
    <source>
        <dbReference type="Proteomes" id="UP000250997"/>
    </source>
</evidence>
<feature type="domain" description="Transglutaminase-like" evidence="1">
    <location>
        <begin position="170"/>
        <end position="228"/>
    </location>
</feature>
<comment type="caution">
    <text evidence="2">The sequence shown here is derived from an EMBL/GenBank/DDBJ whole genome shotgun (WGS) entry which is preliminary data.</text>
</comment>